<comment type="caution">
    <text evidence="2">The sequence shown here is derived from an EMBL/GenBank/DDBJ whole genome shotgun (WGS) entry which is preliminary data.</text>
</comment>
<feature type="domain" description="Aminoglycoside phosphotransferase" evidence="1">
    <location>
        <begin position="101"/>
        <end position="377"/>
    </location>
</feature>
<dbReference type="InterPro" id="IPR011009">
    <property type="entry name" value="Kinase-like_dom_sf"/>
</dbReference>
<dbReference type="InterPro" id="IPR002575">
    <property type="entry name" value="Aminoglycoside_PTrfase"/>
</dbReference>
<accession>A0A8T9BAZ1</accession>
<dbReference type="Pfam" id="PF01636">
    <property type="entry name" value="APH"/>
    <property type="match status" value="1"/>
</dbReference>
<protein>
    <submittedName>
        <fullName evidence="2">Altered inheritance of mitochondria protein 9</fullName>
    </submittedName>
</protein>
<evidence type="ECO:0000259" key="1">
    <source>
        <dbReference type="Pfam" id="PF01636"/>
    </source>
</evidence>
<evidence type="ECO:0000313" key="2">
    <source>
        <dbReference type="EMBL" id="TVY15392.1"/>
    </source>
</evidence>
<gene>
    <name evidence="2" type="primary">AIM9_0</name>
    <name evidence="2" type="ORF">LARI1_G006539</name>
</gene>
<reference evidence="2 3" key="1">
    <citation type="submission" date="2018-05" db="EMBL/GenBank/DDBJ databases">
        <title>Whole genome sequencing for identification of molecular markers to develop diagnostic detection tools for the regulated plant pathogen Lachnellula willkommii.</title>
        <authorList>
            <person name="Giroux E."/>
            <person name="Bilodeau G."/>
        </authorList>
    </citation>
    <scope>NUCLEOTIDE SEQUENCE [LARGE SCALE GENOMIC DNA]</scope>
    <source>
        <strain evidence="2 3">CBS 203.66</strain>
    </source>
</reference>
<dbReference type="PANTHER" id="PTHR36091:SF2">
    <property type="entry name" value="AMINOGLYCOSIDE PHOSPHOTRANSFERASE DOMAIN-CONTAINING PROTEIN"/>
    <property type="match status" value="1"/>
</dbReference>
<dbReference type="AlphaFoldDB" id="A0A8T9BAZ1"/>
<dbReference type="Gene3D" id="3.30.200.20">
    <property type="entry name" value="Phosphorylase Kinase, domain 1"/>
    <property type="match status" value="1"/>
</dbReference>
<dbReference type="InterPro" id="IPR051035">
    <property type="entry name" value="Mito_inheritance_9"/>
</dbReference>
<organism evidence="2 3">
    <name type="scientific">Lachnellula arida</name>
    <dbReference type="NCBI Taxonomy" id="1316785"/>
    <lineage>
        <taxon>Eukaryota</taxon>
        <taxon>Fungi</taxon>
        <taxon>Dikarya</taxon>
        <taxon>Ascomycota</taxon>
        <taxon>Pezizomycotina</taxon>
        <taxon>Leotiomycetes</taxon>
        <taxon>Helotiales</taxon>
        <taxon>Lachnaceae</taxon>
        <taxon>Lachnellula</taxon>
    </lineage>
</organism>
<evidence type="ECO:0000313" key="3">
    <source>
        <dbReference type="Proteomes" id="UP000469559"/>
    </source>
</evidence>
<dbReference type="PANTHER" id="PTHR36091">
    <property type="entry name" value="ALTERED INHERITANCE OF MITOCHONDRIA PROTEIN 9, MITOCHONDRIAL"/>
    <property type="match status" value="1"/>
</dbReference>
<dbReference type="Gene3D" id="3.90.1200.10">
    <property type="match status" value="1"/>
</dbReference>
<proteinExistence type="predicted"/>
<keyword evidence="3" id="KW-1185">Reference proteome</keyword>
<dbReference type="OrthoDB" id="2906425at2759"/>
<dbReference type="SUPFAM" id="SSF56112">
    <property type="entry name" value="Protein kinase-like (PK-like)"/>
    <property type="match status" value="1"/>
</dbReference>
<name>A0A8T9BAZ1_9HELO</name>
<dbReference type="Proteomes" id="UP000469559">
    <property type="component" value="Unassembled WGS sequence"/>
</dbReference>
<sequence length="581" mass="66003">MSSIFNSARKLIRRLSVFQATNKFAPLATPSSPFRTTEGPQMFLKRFLGAVTRNPSPDLNQYDEWFAFTRGRFLCDEAKEISRRHVTFDMKAAGSKHCVHVQKFPDGMFNKVFLMTMEDGKEVVVKIPNPNAGQAHFTTASEVATMEFARNVLENPVPKVLAWSSRAKETEVGAEYIIMEKVTGIPLEDVWSVMDLEGQTSIIQTIGEYQKSWMSTTFNQYGSLYFSKDLEDGKSVTYTNSNGDEVVDHQFSIGPTVSRQSNDHGRADISFDRGPWSTVEDYMLAIRMRETTCIQQMEQLPKSPLTLPGPYVPTRARKLAALKIDSQLSKYLIPTDSSITSSHLWHSDLHNQNILVNPDDPTEITGIIDWQMIELAPLFTNAKMPEFLSYEGPESDEIQLPEYPDDSEMDHVGKQSARVLWVNMLLAAYFRKMVSIRMPALYRSIQFQRTSSFRLLTYARNLLVEGETVYLSIVANELESTWPSVPGFQLHGSPPFPVQFSAEEREEIENDVANWNHGVEYLSGLEQSIGVDLWTERGLVHPSKYEEIKKVLGEAKEKALREFATTEVQRKALVEGWPFDD</sequence>
<dbReference type="GO" id="GO:0005739">
    <property type="term" value="C:mitochondrion"/>
    <property type="evidence" value="ECO:0007669"/>
    <property type="project" value="TreeGrafter"/>
</dbReference>
<dbReference type="EMBL" id="QGMF01000510">
    <property type="protein sequence ID" value="TVY15392.1"/>
    <property type="molecule type" value="Genomic_DNA"/>
</dbReference>